<sequence length="555" mass="61736">MSKGVNKAVATDSVQPSKSTFTLTFALEILGIDVWQDCDPGRRDLGPYEKGLKIQYQLYPGQSNTWLLLRLPLGQAHLVLVVFPPLVFPGRRYFAPVLETEESLLKFIRDLIWSTVVQYIPASCMDGVFDVPHPVAGTGRIVPFETVGDRPPDLGEIIVLISTNNLPAADDYPVVFVNVGNLCDVPLNEFKALRITQLYTRWKIGEEVHDSEPQPIRSTTEIAFNDHHAIPLPHELVSNVMAGFSDASYEVQLRGIRALPQKTTPLLFGYQKGDRDFDFSVPKLSNNDLDFLIAVTKIHTNKLAKSINSFIRGEYPLYPPSTSVRALGREGVCTNDINAIRTPGEPELVVKPDMVLLAQMTLEISIGLVGCTVRHQSQCFSRMFCLMRDSGAIMSILRSITTINKHILEIDKRGDMLTGFMLDTGDVGLLFVEGPKDGHILHVWDMTEDFYPNVKPLYACSRNALYCIEDVCAIRSAFGMSTCLCTSGFTFAYKSCKTASKLNFPPSRSNMPTGGELRSLRLELCVAPRPIPELFTGNTMKKAGRCHTRHFGNNT</sequence>
<proteinExistence type="predicted"/>
<reference evidence="1 2" key="1">
    <citation type="journal article" date="2015" name="Genome Biol. Evol.">
        <title>The genome of winter moth (Operophtera brumata) provides a genomic perspective on sexual dimorphism and phenology.</title>
        <authorList>
            <person name="Derks M.F."/>
            <person name="Smit S."/>
            <person name="Salis L."/>
            <person name="Schijlen E."/>
            <person name="Bossers A."/>
            <person name="Mateman C."/>
            <person name="Pijl A.S."/>
            <person name="de Ridder D."/>
            <person name="Groenen M.A."/>
            <person name="Visser M.E."/>
            <person name="Megens H.J."/>
        </authorList>
    </citation>
    <scope>NUCLEOTIDE SEQUENCE [LARGE SCALE GENOMIC DNA]</scope>
    <source>
        <strain evidence="1">WM2013NL</strain>
        <tissue evidence="1">Head and thorax</tissue>
    </source>
</reference>
<organism evidence="1 2">
    <name type="scientific">Operophtera brumata</name>
    <name type="common">Winter moth</name>
    <name type="synonym">Phalaena brumata</name>
    <dbReference type="NCBI Taxonomy" id="104452"/>
    <lineage>
        <taxon>Eukaryota</taxon>
        <taxon>Metazoa</taxon>
        <taxon>Ecdysozoa</taxon>
        <taxon>Arthropoda</taxon>
        <taxon>Hexapoda</taxon>
        <taxon>Insecta</taxon>
        <taxon>Pterygota</taxon>
        <taxon>Neoptera</taxon>
        <taxon>Endopterygota</taxon>
        <taxon>Lepidoptera</taxon>
        <taxon>Glossata</taxon>
        <taxon>Ditrysia</taxon>
        <taxon>Geometroidea</taxon>
        <taxon>Geometridae</taxon>
        <taxon>Larentiinae</taxon>
        <taxon>Operophtera</taxon>
    </lineage>
</organism>
<evidence type="ECO:0000313" key="1">
    <source>
        <dbReference type="EMBL" id="KOB76457.1"/>
    </source>
</evidence>
<dbReference type="STRING" id="104452.A0A0L7LLY2"/>
<gene>
    <name evidence="1" type="ORF">OBRU01_05710</name>
</gene>
<accession>A0A0L7LLY2</accession>
<evidence type="ECO:0000313" key="2">
    <source>
        <dbReference type="Proteomes" id="UP000037510"/>
    </source>
</evidence>
<dbReference type="EMBL" id="JTDY01000618">
    <property type="protein sequence ID" value="KOB76457.1"/>
    <property type="molecule type" value="Genomic_DNA"/>
</dbReference>
<dbReference type="AlphaFoldDB" id="A0A0L7LLY2"/>
<protein>
    <submittedName>
        <fullName evidence="1">Uncharacterized protein</fullName>
    </submittedName>
</protein>
<comment type="caution">
    <text evidence="1">The sequence shown here is derived from an EMBL/GenBank/DDBJ whole genome shotgun (WGS) entry which is preliminary data.</text>
</comment>
<dbReference type="Proteomes" id="UP000037510">
    <property type="component" value="Unassembled WGS sequence"/>
</dbReference>
<name>A0A0L7LLY2_OPEBR</name>
<keyword evidence="2" id="KW-1185">Reference proteome</keyword>